<dbReference type="InterPro" id="IPR014548">
    <property type="entry name" value="Ac_Trasf"/>
</dbReference>
<evidence type="ECO:0000256" key="7">
    <source>
        <dbReference type="SAM" id="MobiDB-lite"/>
    </source>
</evidence>
<dbReference type="CDD" id="cd07984">
    <property type="entry name" value="LPLAT_LABLAT-like"/>
    <property type="match status" value="1"/>
</dbReference>
<keyword evidence="5" id="KW-0472">Membrane</keyword>
<organism evidence="8 9">
    <name type="scientific">Enhygromyxa salina</name>
    <dbReference type="NCBI Taxonomy" id="215803"/>
    <lineage>
        <taxon>Bacteria</taxon>
        <taxon>Pseudomonadati</taxon>
        <taxon>Myxococcota</taxon>
        <taxon>Polyangia</taxon>
        <taxon>Nannocystales</taxon>
        <taxon>Nannocystaceae</taxon>
        <taxon>Enhygromyxa</taxon>
    </lineage>
</organism>
<evidence type="ECO:0000256" key="4">
    <source>
        <dbReference type="ARBA" id="ARBA00022679"/>
    </source>
</evidence>
<sequence length="341" mass="38192">MDGAGSMHDRHAVAELPQASPREASAPAIPDEEGEAWLARRERGSRLGIRALLVVTRVLGRRGARALLRLIMLYFVLFAGDARRASRAFHARVGRRSSFWTAYRHLLRFAEVALDRVFLVRGELDHFEFDREGTQLMRDAVAEGRGAILLGAHFGSFEAMRAAGRDSSLPINILAHNDNARMIAAFLDEVSGGQSKVRVIEVDPSDRTYILSVKQRIDEGELVAVLGDRLGLNDRFTTAEFFGAPARFPSGPYIMASVLRCPVFMVFGTYVAPRRYVLRCELLATQVELPRAAREEAIAGYAQQYAARLEHYARAAPDNWFNFYDFWRMSVDDQQAQSPTA</sequence>
<reference evidence="8 9" key="1">
    <citation type="submission" date="2018-03" db="EMBL/GenBank/DDBJ databases">
        <title>Draft Genome Sequences of the Obligatory Marine Myxobacteria Enhygromyxa salina SWB005.</title>
        <authorList>
            <person name="Poehlein A."/>
            <person name="Moghaddam J.A."/>
            <person name="Harms H."/>
            <person name="Alanjari M."/>
            <person name="Koenig G.M."/>
            <person name="Daniel R."/>
            <person name="Schaeberle T.F."/>
        </authorList>
    </citation>
    <scope>NUCLEOTIDE SEQUENCE [LARGE SCALE GENOMIC DNA]</scope>
    <source>
        <strain evidence="8 9">SWB005</strain>
    </source>
</reference>
<dbReference type="Proteomes" id="UP000237968">
    <property type="component" value="Unassembled WGS sequence"/>
</dbReference>
<accession>A0A2S9YF74</accession>
<name>A0A2S9YF74_9BACT</name>
<keyword evidence="3" id="KW-0997">Cell inner membrane</keyword>
<evidence type="ECO:0000256" key="3">
    <source>
        <dbReference type="ARBA" id="ARBA00022519"/>
    </source>
</evidence>
<dbReference type="PANTHER" id="PTHR30606:SF9">
    <property type="entry name" value="LIPID A BIOSYNTHESIS LAUROYLTRANSFERASE"/>
    <property type="match status" value="1"/>
</dbReference>
<dbReference type="InterPro" id="IPR004960">
    <property type="entry name" value="LipA_acyltrans"/>
</dbReference>
<proteinExistence type="predicted"/>
<keyword evidence="4 8" id="KW-0808">Transferase</keyword>
<comment type="caution">
    <text evidence="8">The sequence shown here is derived from an EMBL/GenBank/DDBJ whole genome shotgun (WGS) entry which is preliminary data.</text>
</comment>
<dbReference type="AlphaFoldDB" id="A0A2S9YF74"/>
<evidence type="ECO:0000256" key="5">
    <source>
        <dbReference type="ARBA" id="ARBA00023136"/>
    </source>
</evidence>
<evidence type="ECO:0000256" key="6">
    <source>
        <dbReference type="ARBA" id="ARBA00023315"/>
    </source>
</evidence>
<keyword evidence="6 8" id="KW-0012">Acyltransferase</keyword>
<keyword evidence="2" id="KW-1003">Cell membrane</keyword>
<evidence type="ECO:0000313" key="9">
    <source>
        <dbReference type="Proteomes" id="UP000237968"/>
    </source>
</evidence>
<dbReference type="GO" id="GO:0009247">
    <property type="term" value="P:glycolipid biosynthetic process"/>
    <property type="evidence" value="ECO:0007669"/>
    <property type="project" value="UniProtKB-ARBA"/>
</dbReference>
<dbReference type="EMBL" id="PVNK01000071">
    <property type="protein sequence ID" value="PRQ03691.1"/>
    <property type="molecule type" value="Genomic_DNA"/>
</dbReference>
<dbReference type="GO" id="GO:0016746">
    <property type="term" value="F:acyltransferase activity"/>
    <property type="evidence" value="ECO:0007669"/>
    <property type="project" value="UniProtKB-KW"/>
</dbReference>
<evidence type="ECO:0000313" key="8">
    <source>
        <dbReference type="EMBL" id="PRQ03691.1"/>
    </source>
</evidence>
<gene>
    <name evidence="8" type="ORF">ENSA5_13130</name>
</gene>
<dbReference type="PANTHER" id="PTHR30606">
    <property type="entry name" value="LIPID A BIOSYNTHESIS LAUROYL ACYLTRANSFERASE"/>
    <property type="match status" value="1"/>
</dbReference>
<protein>
    <submittedName>
        <fullName evidence="8">Lipid A biosynthesis lauroyl acyltransferase</fullName>
    </submittedName>
</protein>
<dbReference type="PIRSF" id="PIRSF028561">
    <property type="entry name" value="Ac_Trasf"/>
    <property type="match status" value="1"/>
</dbReference>
<evidence type="ECO:0000256" key="1">
    <source>
        <dbReference type="ARBA" id="ARBA00004533"/>
    </source>
</evidence>
<comment type="subcellular location">
    <subcellularLocation>
        <location evidence="1">Cell inner membrane</location>
    </subcellularLocation>
</comment>
<evidence type="ECO:0000256" key="2">
    <source>
        <dbReference type="ARBA" id="ARBA00022475"/>
    </source>
</evidence>
<dbReference type="GO" id="GO:0005886">
    <property type="term" value="C:plasma membrane"/>
    <property type="evidence" value="ECO:0007669"/>
    <property type="project" value="UniProtKB-SubCell"/>
</dbReference>
<feature type="region of interest" description="Disordered" evidence="7">
    <location>
        <begin position="1"/>
        <end position="30"/>
    </location>
</feature>
<dbReference type="Pfam" id="PF03279">
    <property type="entry name" value="Lip_A_acyltrans"/>
    <property type="match status" value="1"/>
</dbReference>
<keyword evidence="9" id="KW-1185">Reference proteome</keyword>